<feature type="domain" description="RNA polymerase sigma-70 region 2" evidence="6">
    <location>
        <begin position="24"/>
        <end position="88"/>
    </location>
</feature>
<evidence type="ECO:0000256" key="4">
    <source>
        <dbReference type="ARBA" id="ARBA00023125"/>
    </source>
</evidence>
<dbReference type="AlphaFoldDB" id="A0A7I9VLX6"/>
<dbReference type="InterPro" id="IPR007627">
    <property type="entry name" value="RNA_pol_sigma70_r2"/>
</dbReference>
<organism evidence="8 9">
    <name type="scientific">Anaeromyxobacter diazotrophicus</name>
    <dbReference type="NCBI Taxonomy" id="2590199"/>
    <lineage>
        <taxon>Bacteria</taxon>
        <taxon>Pseudomonadati</taxon>
        <taxon>Myxococcota</taxon>
        <taxon>Myxococcia</taxon>
        <taxon>Myxococcales</taxon>
        <taxon>Cystobacterineae</taxon>
        <taxon>Anaeromyxobacteraceae</taxon>
        <taxon>Anaeromyxobacter</taxon>
    </lineage>
</organism>
<dbReference type="Gene3D" id="1.10.1740.10">
    <property type="match status" value="1"/>
</dbReference>
<feature type="domain" description="RNA polymerase sigma factor 70 region 4 type 2" evidence="7">
    <location>
        <begin position="131"/>
        <end position="179"/>
    </location>
</feature>
<dbReference type="EMBL" id="BJTG01000004">
    <property type="protein sequence ID" value="GEJ57405.1"/>
    <property type="molecule type" value="Genomic_DNA"/>
</dbReference>
<keyword evidence="3" id="KW-0731">Sigma factor</keyword>
<dbReference type="Gene3D" id="1.10.10.10">
    <property type="entry name" value="Winged helix-like DNA-binding domain superfamily/Winged helix DNA-binding domain"/>
    <property type="match status" value="1"/>
</dbReference>
<keyword evidence="2" id="KW-0805">Transcription regulation</keyword>
<name>A0A7I9VLX6_9BACT</name>
<dbReference type="InterPro" id="IPR013324">
    <property type="entry name" value="RNA_pol_sigma_r3/r4-like"/>
</dbReference>
<dbReference type="GO" id="GO:0006352">
    <property type="term" value="P:DNA-templated transcription initiation"/>
    <property type="evidence" value="ECO:0007669"/>
    <property type="project" value="InterPro"/>
</dbReference>
<evidence type="ECO:0000259" key="6">
    <source>
        <dbReference type="Pfam" id="PF04542"/>
    </source>
</evidence>
<evidence type="ECO:0000259" key="7">
    <source>
        <dbReference type="Pfam" id="PF08281"/>
    </source>
</evidence>
<dbReference type="InterPro" id="IPR014284">
    <property type="entry name" value="RNA_pol_sigma-70_dom"/>
</dbReference>
<dbReference type="Pfam" id="PF04542">
    <property type="entry name" value="Sigma70_r2"/>
    <property type="match status" value="1"/>
</dbReference>
<dbReference type="InterPro" id="IPR013325">
    <property type="entry name" value="RNA_pol_sigma_r2"/>
</dbReference>
<dbReference type="GO" id="GO:0003677">
    <property type="term" value="F:DNA binding"/>
    <property type="evidence" value="ECO:0007669"/>
    <property type="project" value="UniProtKB-KW"/>
</dbReference>
<comment type="caution">
    <text evidence="8">The sequence shown here is derived from an EMBL/GenBank/DDBJ whole genome shotgun (WGS) entry which is preliminary data.</text>
</comment>
<reference evidence="9" key="1">
    <citation type="journal article" date="2020" name="Appl. Environ. Microbiol.">
        <title>Diazotrophic Anaeromyxobacter Isolates from Soils.</title>
        <authorList>
            <person name="Masuda Y."/>
            <person name="Yamanaka H."/>
            <person name="Xu Z.X."/>
            <person name="Shiratori Y."/>
            <person name="Aono T."/>
            <person name="Amachi S."/>
            <person name="Senoo K."/>
            <person name="Itoh H."/>
        </authorList>
    </citation>
    <scope>NUCLEOTIDE SEQUENCE [LARGE SCALE GENOMIC DNA]</scope>
    <source>
        <strain evidence="9">R267</strain>
    </source>
</reference>
<comment type="similarity">
    <text evidence="1">Belongs to the sigma-70 factor family. ECF subfamily.</text>
</comment>
<evidence type="ECO:0000313" key="9">
    <source>
        <dbReference type="Proteomes" id="UP000503640"/>
    </source>
</evidence>
<dbReference type="Pfam" id="PF08281">
    <property type="entry name" value="Sigma70_r4_2"/>
    <property type="match status" value="1"/>
</dbReference>
<protein>
    <submittedName>
        <fullName evidence="8">RNA polymerase sigma24 factor</fullName>
    </submittedName>
</protein>
<dbReference type="SUPFAM" id="SSF88659">
    <property type="entry name" value="Sigma3 and sigma4 domains of RNA polymerase sigma factors"/>
    <property type="match status" value="1"/>
</dbReference>
<dbReference type="Proteomes" id="UP000503640">
    <property type="component" value="Unassembled WGS sequence"/>
</dbReference>
<keyword evidence="4" id="KW-0238">DNA-binding</keyword>
<keyword evidence="5" id="KW-0804">Transcription</keyword>
<evidence type="ECO:0000256" key="5">
    <source>
        <dbReference type="ARBA" id="ARBA00023163"/>
    </source>
</evidence>
<dbReference type="SUPFAM" id="SSF88946">
    <property type="entry name" value="Sigma2 domain of RNA polymerase sigma factors"/>
    <property type="match status" value="1"/>
</dbReference>
<dbReference type="NCBIfam" id="TIGR02937">
    <property type="entry name" value="sigma70-ECF"/>
    <property type="match status" value="1"/>
</dbReference>
<gene>
    <name evidence="8" type="ORF">AMYX_21460</name>
</gene>
<dbReference type="CDD" id="cd06171">
    <property type="entry name" value="Sigma70_r4"/>
    <property type="match status" value="1"/>
</dbReference>
<sequence length="198" mass="21533">MASDPDAALMVAFQGGDERAFRSLFEKYARPMVSFCHHFVRDQARAEELAQDVFLKVHRNAARYQPTARFKTFLYRIASNHCLNELRRGEYAGRRAVQDGGEGALEPVDPDALPGVAATPEEDAAGRALGRAVDLLLARLPEKQRAAFVLGRLEGMPYEEVAAVLETTVPAVKSLVHRATVAAAAALAPYTSAEEVAP</sequence>
<evidence type="ECO:0000256" key="1">
    <source>
        <dbReference type="ARBA" id="ARBA00010641"/>
    </source>
</evidence>
<proteinExistence type="inferred from homology"/>
<dbReference type="InterPro" id="IPR039425">
    <property type="entry name" value="RNA_pol_sigma-70-like"/>
</dbReference>
<dbReference type="PANTHER" id="PTHR43133">
    <property type="entry name" value="RNA POLYMERASE ECF-TYPE SIGMA FACTO"/>
    <property type="match status" value="1"/>
</dbReference>
<dbReference type="InterPro" id="IPR013249">
    <property type="entry name" value="RNA_pol_sigma70_r4_t2"/>
</dbReference>
<dbReference type="GO" id="GO:0016987">
    <property type="term" value="F:sigma factor activity"/>
    <property type="evidence" value="ECO:0007669"/>
    <property type="project" value="UniProtKB-KW"/>
</dbReference>
<keyword evidence="9" id="KW-1185">Reference proteome</keyword>
<dbReference type="RefSeq" id="WP_176064876.1">
    <property type="nucleotide sequence ID" value="NZ_BJTG01000004.1"/>
</dbReference>
<accession>A0A7I9VLX6</accession>
<evidence type="ECO:0000313" key="8">
    <source>
        <dbReference type="EMBL" id="GEJ57405.1"/>
    </source>
</evidence>
<dbReference type="InterPro" id="IPR036388">
    <property type="entry name" value="WH-like_DNA-bd_sf"/>
</dbReference>
<dbReference type="PANTHER" id="PTHR43133:SF8">
    <property type="entry name" value="RNA POLYMERASE SIGMA FACTOR HI_1459-RELATED"/>
    <property type="match status" value="1"/>
</dbReference>
<evidence type="ECO:0000256" key="2">
    <source>
        <dbReference type="ARBA" id="ARBA00023015"/>
    </source>
</evidence>
<evidence type="ECO:0000256" key="3">
    <source>
        <dbReference type="ARBA" id="ARBA00023082"/>
    </source>
</evidence>